<gene>
    <name evidence="1" type="ORF">DFR64_0983</name>
</gene>
<dbReference type="Proteomes" id="UP000256388">
    <property type="component" value="Unassembled WGS sequence"/>
</dbReference>
<dbReference type="EMBL" id="QUMS01000001">
    <property type="protein sequence ID" value="REG11109.1"/>
    <property type="molecule type" value="Genomic_DNA"/>
</dbReference>
<dbReference type="InterPro" id="IPR010237">
    <property type="entry name" value="Pyr-5-nucltdase"/>
</dbReference>
<dbReference type="SFLD" id="SFLDG01132">
    <property type="entry name" value="C1.5.3:_5'-Nucleotidase_Like"/>
    <property type="match status" value="1"/>
</dbReference>
<dbReference type="NCBIfam" id="TIGR01993">
    <property type="entry name" value="Pyr-5-nucltdase"/>
    <property type="match status" value="1"/>
</dbReference>
<evidence type="ECO:0000313" key="2">
    <source>
        <dbReference type="Proteomes" id="UP000256388"/>
    </source>
</evidence>
<comment type="caution">
    <text evidence="1">The sequence shown here is derived from an EMBL/GenBank/DDBJ whole genome shotgun (WGS) entry which is preliminary data.</text>
</comment>
<dbReference type="PANTHER" id="PTHR12725">
    <property type="entry name" value="HALOACID DEHALOGENASE-LIKE HYDROLASE"/>
    <property type="match status" value="1"/>
</dbReference>
<name>A0A347ZSN7_9CHLR</name>
<protein>
    <submittedName>
        <fullName evidence="1">Putative hydrolase of the HAD superfamily/pyrimidine and pyridine-specific 5'-nucleotidase</fullName>
    </submittedName>
</protein>
<dbReference type="InterPro" id="IPR036412">
    <property type="entry name" value="HAD-like_sf"/>
</dbReference>
<dbReference type="NCBIfam" id="TIGR01509">
    <property type="entry name" value="HAD-SF-IA-v3"/>
    <property type="match status" value="1"/>
</dbReference>
<reference evidence="1 2" key="1">
    <citation type="submission" date="2018-08" db="EMBL/GenBank/DDBJ databases">
        <title>Genomic Encyclopedia of Type Strains, Phase IV (KMG-IV): sequencing the most valuable type-strain genomes for metagenomic binning, comparative biology and taxonomic classification.</title>
        <authorList>
            <person name="Goeker M."/>
        </authorList>
    </citation>
    <scope>NUCLEOTIDE SEQUENCE [LARGE SCALE GENOMIC DNA]</scope>
    <source>
        <strain evidence="1 2">DSM 23923</strain>
    </source>
</reference>
<dbReference type="GO" id="GO:0016787">
    <property type="term" value="F:hydrolase activity"/>
    <property type="evidence" value="ECO:0007669"/>
    <property type="project" value="UniProtKB-KW"/>
</dbReference>
<dbReference type="InterPro" id="IPR006439">
    <property type="entry name" value="HAD-SF_hydro_IA"/>
</dbReference>
<dbReference type="AlphaFoldDB" id="A0A347ZSN7"/>
<dbReference type="RefSeq" id="WP_116224251.1">
    <property type="nucleotide sequence ID" value="NZ_AP018437.1"/>
</dbReference>
<organism evidence="1 2">
    <name type="scientific">Pelolinea submarina</name>
    <dbReference type="NCBI Taxonomy" id="913107"/>
    <lineage>
        <taxon>Bacteria</taxon>
        <taxon>Bacillati</taxon>
        <taxon>Chloroflexota</taxon>
        <taxon>Anaerolineae</taxon>
        <taxon>Anaerolineales</taxon>
        <taxon>Anaerolineaceae</taxon>
        <taxon>Pelolinea</taxon>
    </lineage>
</organism>
<dbReference type="SUPFAM" id="SSF56784">
    <property type="entry name" value="HAD-like"/>
    <property type="match status" value="1"/>
</dbReference>
<dbReference type="PANTHER" id="PTHR12725:SF117">
    <property type="entry name" value="HALOACID DEHALOGENASE-LIKE HYDROLASE"/>
    <property type="match status" value="1"/>
</dbReference>
<evidence type="ECO:0000313" key="1">
    <source>
        <dbReference type="EMBL" id="REG11109.1"/>
    </source>
</evidence>
<proteinExistence type="predicted"/>
<dbReference type="OrthoDB" id="9803141at2"/>
<keyword evidence="1" id="KW-0378">Hydrolase</keyword>
<dbReference type="InterPro" id="IPR023214">
    <property type="entry name" value="HAD_sf"/>
</dbReference>
<sequence>MYNTLFFDLDNTLYPADSGLWEAIGLRIESFLKNEIKMQEEEITTFRLDCRKKYGTALQGLKHLYQVDDAYYLKYVHDVNLSDYLRKDGRLSALLDSLPQRKIVFTNSDINHARNVLGFLDVERYFEFIIDVNQQAPYVKPQKESFSKALELAGLKSADGCVFLDDHLPSVQNAADMGFLGVLIGEDAESDYPYQIADIFRLPEILK</sequence>
<keyword evidence="2" id="KW-1185">Reference proteome</keyword>
<dbReference type="Pfam" id="PF00702">
    <property type="entry name" value="Hydrolase"/>
    <property type="match status" value="1"/>
</dbReference>
<dbReference type="Gene3D" id="3.40.50.1000">
    <property type="entry name" value="HAD superfamily/HAD-like"/>
    <property type="match status" value="1"/>
</dbReference>
<dbReference type="SFLD" id="SFLDS00003">
    <property type="entry name" value="Haloacid_Dehalogenase"/>
    <property type="match status" value="1"/>
</dbReference>
<dbReference type="Gene3D" id="1.10.150.450">
    <property type="match status" value="1"/>
</dbReference>
<accession>A0A347ZSN7</accession>
<dbReference type="SFLD" id="SFLDG01129">
    <property type="entry name" value="C1.5:_HAD__Beta-PGM__Phosphata"/>
    <property type="match status" value="1"/>
</dbReference>